<dbReference type="CDD" id="cd11386">
    <property type="entry name" value="MCP_signal"/>
    <property type="match status" value="1"/>
</dbReference>
<evidence type="ECO:0000256" key="3">
    <source>
        <dbReference type="ARBA" id="ARBA00022989"/>
    </source>
</evidence>
<dbReference type="CDD" id="cd06225">
    <property type="entry name" value="HAMP"/>
    <property type="match status" value="1"/>
</dbReference>
<proteinExistence type="inferred from homology"/>
<feature type="transmembrane region" description="Helical" evidence="8">
    <location>
        <begin position="185"/>
        <end position="208"/>
    </location>
</feature>
<dbReference type="Gene3D" id="1.10.287.950">
    <property type="entry name" value="Methyl-accepting chemotaxis protein"/>
    <property type="match status" value="1"/>
</dbReference>
<evidence type="ECO:0000256" key="7">
    <source>
        <dbReference type="PROSITE-ProRule" id="PRU00284"/>
    </source>
</evidence>
<dbReference type="Pfam" id="PF00015">
    <property type="entry name" value="MCPsignal"/>
    <property type="match status" value="1"/>
</dbReference>
<dbReference type="PROSITE" id="PS50111">
    <property type="entry name" value="CHEMOTAXIS_TRANSDUC_2"/>
    <property type="match status" value="1"/>
</dbReference>
<dbReference type="PROSITE" id="PS50885">
    <property type="entry name" value="HAMP"/>
    <property type="match status" value="1"/>
</dbReference>
<accession>A0AAN1W0W4</accession>
<protein>
    <submittedName>
        <fullName evidence="11">Chemotaxis protein</fullName>
    </submittedName>
</protein>
<evidence type="ECO:0000259" key="10">
    <source>
        <dbReference type="PROSITE" id="PS50885"/>
    </source>
</evidence>
<dbReference type="KEGG" id="fku:FGKAn22_15350"/>
<dbReference type="AlphaFoldDB" id="A0AAN1W0W4"/>
<dbReference type="InterPro" id="IPR003660">
    <property type="entry name" value="HAMP_dom"/>
</dbReference>
<reference evidence="11 12" key="1">
    <citation type="submission" date="2019-03" db="EMBL/GenBank/DDBJ databases">
        <title>Complete genome sequence of Ferrigenium kumadai strain An22, a microaerophilic iron-oxidizing bacterium isolated from a paddy field soil.</title>
        <authorList>
            <person name="Watanabe T."/>
            <person name="Asakawa S."/>
        </authorList>
    </citation>
    <scope>NUCLEOTIDE SEQUENCE [LARGE SCALE GENOMIC DNA]</scope>
    <source>
        <strain evidence="11 12">An22</strain>
    </source>
</reference>
<organism evidence="11 12">
    <name type="scientific">Ferrigenium kumadai</name>
    <dbReference type="NCBI Taxonomy" id="1682490"/>
    <lineage>
        <taxon>Bacteria</taxon>
        <taxon>Pseudomonadati</taxon>
        <taxon>Pseudomonadota</taxon>
        <taxon>Betaproteobacteria</taxon>
        <taxon>Nitrosomonadales</taxon>
        <taxon>Gallionellaceae</taxon>
        <taxon>Ferrigenium</taxon>
    </lineage>
</organism>
<dbReference type="SMART" id="SM00283">
    <property type="entry name" value="MA"/>
    <property type="match status" value="1"/>
</dbReference>
<dbReference type="Proteomes" id="UP001319121">
    <property type="component" value="Chromosome"/>
</dbReference>
<dbReference type="SMART" id="SM00304">
    <property type="entry name" value="HAMP"/>
    <property type="match status" value="1"/>
</dbReference>
<evidence type="ECO:0000256" key="5">
    <source>
        <dbReference type="ARBA" id="ARBA00023224"/>
    </source>
</evidence>
<dbReference type="PANTHER" id="PTHR32089">
    <property type="entry name" value="METHYL-ACCEPTING CHEMOTAXIS PROTEIN MCPB"/>
    <property type="match status" value="1"/>
</dbReference>
<comment type="similarity">
    <text evidence="6">Belongs to the methyl-accepting chemotaxis (MCP) protein family.</text>
</comment>
<dbReference type="PRINTS" id="PR00260">
    <property type="entry name" value="CHEMTRNSDUCR"/>
</dbReference>
<keyword evidence="5 7" id="KW-0807">Transducer</keyword>
<dbReference type="SUPFAM" id="SSF58104">
    <property type="entry name" value="Methyl-accepting chemotaxis protein (MCP) signaling domain"/>
    <property type="match status" value="1"/>
</dbReference>
<dbReference type="PANTHER" id="PTHR32089:SF119">
    <property type="entry name" value="METHYL-ACCEPTING CHEMOTAXIS PROTEIN CTPL"/>
    <property type="match status" value="1"/>
</dbReference>
<evidence type="ECO:0000256" key="1">
    <source>
        <dbReference type="ARBA" id="ARBA00004141"/>
    </source>
</evidence>
<keyword evidence="4 8" id="KW-0472">Membrane</keyword>
<keyword evidence="2 8" id="KW-0812">Transmembrane</keyword>
<feature type="transmembrane region" description="Helical" evidence="8">
    <location>
        <begin position="7"/>
        <end position="29"/>
    </location>
</feature>
<keyword evidence="3 8" id="KW-1133">Transmembrane helix</keyword>
<evidence type="ECO:0000256" key="8">
    <source>
        <dbReference type="SAM" id="Phobius"/>
    </source>
</evidence>
<keyword evidence="12" id="KW-1185">Reference proteome</keyword>
<gene>
    <name evidence="11" type="primary">mcp40H-25</name>
    <name evidence="11" type="ORF">FGKAn22_15350</name>
</gene>
<evidence type="ECO:0000256" key="4">
    <source>
        <dbReference type="ARBA" id="ARBA00023136"/>
    </source>
</evidence>
<dbReference type="GO" id="GO:0006935">
    <property type="term" value="P:chemotaxis"/>
    <property type="evidence" value="ECO:0007669"/>
    <property type="project" value="InterPro"/>
</dbReference>
<dbReference type="Pfam" id="PF00672">
    <property type="entry name" value="HAMP"/>
    <property type="match status" value="1"/>
</dbReference>
<dbReference type="GO" id="GO:0004888">
    <property type="term" value="F:transmembrane signaling receptor activity"/>
    <property type="evidence" value="ECO:0007669"/>
    <property type="project" value="InterPro"/>
</dbReference>
<dbReference type="InterPro" id="IPR004089">
    <property type="entry name" value="MCPsignal_dom"/>
</dbReference>
<evidence type="ECO:0000313" key="12">
    <source>
        <dbReference type="Proteomes" id="UP001319121"/>
    </source>
</evidence>
<evidence type="ECO:0000313" key="11">
    <source>
        <dbReference type="EMBL" id="BBI99842.1"/>
    </source>
</evidence>
<name>A0AAN1W0W4_9PROT</name>
<evidence type="ECO:0000256" key="2">
    <source>
        <dbReference type="ARBA" id="ARBA00022692"/>
    </source>
</evidence>
<dbReference type="EMBL" id="AP019536">
    <property type="protein sequence ID" value="BBI99842.1"/>
    <property type="molecule type" value="Genomic_DNA"/>
</dbReference>
<dbReference type="GO" id="GO:0016020">
    <property type="term" value="C:membrane"/>
    <property type="evidence" value="ECO:0007669"/>
    <property type="project" value="UniProtKB-SubCell"/>
</dbReference>
<dbReference type="FunFam" id="1.10.287.950:FF:000001">
    <property type="entry name" value="Methyl-accepting chemotaxis sensory transducer"/>
    <property type="match status" value="1"/>
</dbReference>
<feature type="domain" description="Methyl-accepting transducer" evidence="9">
    <location>
        <begin position="263"/>
        <end position="499"/>
    </location>
</feature>
<sequence>MSIGSRLAAGFIVVVVLFVANLLMVGVSFSHLMQDIQLIKEETLPYVLSVDEMDTARSEVQQWLTDVSATHDRDGYKDADAAAKRFLAGVEKYKQMYQLEHDTDNLKKIQDIEASFNTFYTNGKAMAEAYITQGLDAGNTAMEGFDKDSETISGELAKFREQQIAEANGIVANTVSSAELTMKEMAGGGLIAALLATIFSALISRSIIRPVSAMKSTMVEIGKTGDFTRRIAVDSKDEIGQTARSFNELIGNLQATLHELHDGIDRLFDSSRALSTSSHQVATSSAHQSEAASAMAATVEEVTVSINHVSESAREALQLSRKSGELSGQGGEIIHNAAAEMRQIADTVRQTSISIEELGQQSTQISSIVQVIKEIAEQTNLLALNAAIEAARAGEQGRGFAVVADEVRKLAERTSSATEEITQMIDSIQNTARVAVGSMSGAVNQVDSGVALAQQAGDAINQIKDGSEQVLRTVGDISSALVEQSAASNDIASHVEKVAQMTEENSAAAEETSGSATTLAQLADGMRTAINRFRC</sequence>
<evidence type="ECO:0000256" key="6">
    <source>
        <dbReference type="ARBA" id="ARBA00029447"/>
    </source>
</evidence>
<dbReference type="InterPro" id="IPR004090">
    <property type="entry name" value="Chemotax_Me-accpt_rcpt"/>
</dbReference>
<evidence type="ECO:0000259" key="9">
    <source>
        <dbReference type="PROSITE" id="PS50111"/>
    </source>
</evidence>
<comment type="subcellular location">
    <subcellularLocation>
        <location evidence="1">Membrane</location>
        <topology evidence="1">Multi-pass membrane protein</topology>
    </subcellularLocation>
</comment>
<feature type="domain" description="HAMP" evidence="10">
    <location>
        <begin position="205"/>
        <end position="258"/>
    </location>
</feature>
<dbReference type="GO" id="GO:0007165">
    <property type="term" value="P:signal transduction"/>
    <property type="evidence" value="ECO:0007669"/>
    <property type="project" value="UniProtKB-KW"/>
</dbReference>